<keyword evidence="2" id="KW-0677">Repeat</keyword>
<evidence type="ECO:0000256" key="4">
    <source>
        <dbReference type="PROSITE-ProRule" id="PRU00221"/>
    </source>
</evidence>
<feature type="region of interest" description="Disordered" evidence="5">
    <location>
        <begin position="911"/>
        <end position="946"/>
    </location>
</feature>
<feature type="region of interest" description="Disordered" evidence="5">
    <location>
        <begin position="1162"/>
        <end position="1185"/>
    </location>
</feature>
<dbReference type="InterPro" id="IPR015943">
    <property type="entry name" value="WD40/YVTN_repeat-like_dom_sf"/>
</dbReference>
<dbReference type="InterPro" id="IPR019775">
    <property type="entry name" value="WD40_repeat_CS"/>
</dbReference>
<feature type="region of interest" description="Disordered" evidence="5">
    <location>
        <begin position="1"/>
        <end position="27"/>
    </location>
</feature>
<feature type="region of interest" description="Disordered" evidence="5">
    <location>
        <begin position="811"/>
        <end position="891"/>
    </location>
</feature>
<dbReference type="InterPro" id="IPR036322">
    <property type="entry name" value="WD40_repeat_dom_sf"/>
</dbReference>
<feature type="repeat" description="WD" evidence="4">
    <location>
        <begin position="529"/>
        <end position="564"/>
    </location>
</feature>
<dbReference type="Gene3D" id="2.130.10.10">
    <property type="entry name" value="YVTN repeat-like/Quinoprotein amine dehydrogenase"/>
    <property type="match status" value="2"/>
</dbReference>
<sequence>MSISSSLSPNYQSGHQSHNQSSILQPANPLGTLTHLHSLRSTTLPLSTVTFNPTQNHILATYSGGATLWSLRKILKEIRFGEEAPAVRQATYSTKHSVYLLLFSLYRPRKTHSRPHPDSCLIKILHTNLQTLASFRPHGRTRTDMCIGMSFLQTSNLICTSGEDKKHHEEFGPAQNITSFTHNSQGYCMASAGSTLVIWTANRTDVRLKVIIENISVPSLKITSLAYVDKLGVLVGQADGTVNVWQCDISDTSVHKDKKQICSFKAHRSTGSSVGVSNLTATTDTTMYADCGKIGQTTVVTAGGDGHVRQWKFEDIKSITHQNPPTSPSLIRAVEIGGFKLQMEPPNHFTNELPKKQKRRMKRIEELSMSASIIDATLPVGTRRMCVTTIGGLVSLLEMKTPQTKSPPILFTNLIQSLQKIEDGRTAVLEGGRVRIVGEDELPALIADQHNNDPNAAVSFALHAKQMKTLAGYKNGQLNCGEDVWIKRGPSITGCLFTGDNGKAVTTDADGGVKFWSTKSQKPKILTSEQGHAGPIVALSYSTSTHQVVTAGKNGVVKLWDTKNATGGDLIGFFVVSADVTSAAVVRDNVVGVGFDSGDVQGWVVSEKTGKGVLKSNSCFSAAKISGMDGFDYPSSSSNATTLTPPPTPGIIAASSLDNSVMLFLGTPGGLKPFRRVLTRLPLDTVKLVQNSNDEIFFVASSGRSVIKMKAVMDGPAEILQPDPHPSTNDGFDDTTLDNDFDSLEGGSEHHSPITPKLMTPADQRQYSKVSEFMKEQRGASDHNMHRVKLTTNNKPNTFETIDRPWTANDNADFLAEGHSPTSRPHAHLNASSSPTGRISPNVVLATSPSPANNERLERERPSSPTTSLLDQSSMNQSISLPPLDGNESVNTQRSNEVNLSVASFQNSETLSAQATKHKSLTQARRSKAAARKADMKKPPRKRLPDWSTLRRDSRLKSAFEANDPYRTGRISADLLPMILRWWWPETCDSKDGDFVIARAMETSKIGMESNITVAQMAQVAAAICKEKNGSPPPQQETEDPNQHQTFKSPEKKKRQKYKEMNQYVTKTVFNAVGEPQRVKINVVEDNTLPPNSKTSLTSTQRRFNAMLKVQRNAHTQIPHAEFAAYAPYASKTLFQQPSILSVPSTFLPFWKSQPSLSETRKLKLHEQPEAVSPEPEPETIPDPEPERKLSALAAMYAKPEEPAYNKTPPKAKKIVQKPRAMDLNKTVRIVRQLFALKSEADREANLHQFLPLPLPKVTYTHYLQQFGFANLAENRLTLLFDAVSINFEGSSILRVFARALDLYGEIQNPPLPKSRLPGDLEGMFYEMKGFVQDRDLVVDGVLVPSEVSGSGGNRGGGRNEVRSQCITRRNMELCFRATVSADGRHFSPSCILAVGQLILDMPDINLAAANGAGEQGDIGADYSLTYGYDSTTNLGSSIELSESGSFQHVPTNLVDFDGLIDLEDTLEAILLEVQRWDLESKRIGDACFGADALPDYVRIAQSRDISRPNTREAITQEKAAPTDQILEVTHDRLEEVENWKDSVLTSFGAVRAILTSFALYDDQRTGCVPINVFSEVCRNGGSGSWKPWGIPPLYAHSIQNRPPPGTPGSNLGENPLKPVMPHPSDEEVLCEEEVSLQQLIKVFFDPIEGSVCFLDFVGLLYSCALDGGKLPPFSNLAQQSLNPTRRGLEGHSAKLIVNFMSSLRLIETSCMFNVQGVTMGESTHMLLEGSLEKDFQLKSGTASVKSREGGDGGISTGWSLAESSDPNNANANADNIPTDPLPNPGERVVEVSVSAPPSRQNMGSSQGGQRFGSNEDYQQAARTQLSRGRSRGASRGASRGDGMGSSISHTRSGPVGGSSALNTPMNAVSNTVTTPGGTLSLESFWSGASEFQSLPGGNGVDGGPSAHSDFGFAPAEPDDISLGAAALAKRMSSLEARPKTAIYQHDITDHNPVVVQSIHKHEDPQVPSLSRMLQNSAKVVRHVPGAASGREGRGLKAFDDTVSVALKTSPVRKFQKDLVRVMSSPGGKRLVTGGGNSRKRKSASRSGFGVGVGVGVGNSLSRRPTTTGGGMGSRMEATNVYFRFPGVEPLRCPLSAAGSKAQHIAPKFKANLNDFVDMGLLFDESAVGKYDVFGRPLSPLKGLTTDELEAERMRLLAEAEARRLRAEQEAERLRLEEEERLRRLAEEEEERRRKEEEERRRLMEEKLRQEEEFKRKREEAERLRKAELDRLAAEEAERQRILAEKLAAEEAAKRAREEAARKRREEEEARLAAIQAEKEKEAKAATVIQSKHRARLGHLRFLNFKKKKVEEEEAQASTMMQKMQRGREARKKVAGLKEERKVMTENKSANMMQKIERGRQARKMYNWKRAFAACYRRNAGKKVAGLKEERKVMTENKSANMMQKIERGRQARKMYNAKLFQIKHKEENKASTVLQSKMRQRDAKKKVAKIREEKRKKDKADRAREAKERKRMGKCDFDADKVGWELDSDRWSMLNRPLSYAELMQQEVATRKRGKVVEKNLVRVAGKFDEGDLAYKQKNWYSEDTVFDAAGVDSFGNYGSAADVGDKDYREENIVDLPPKELKEAQMTVPSDLSFLYDLQQSWDHKEWPPVWLTDTWDWGSHMKGVEKNIGIGKERPPPPKRLGAIYTHHLGAPSKPLDSRSIDEVSYYSHARYPILTIMNPHRRLVVSIEKNAFVYLQVPIVNKECMVDIKINDYVEGGKRVDLGGCDTELYVSENSLPTYFTYDFKDERIPRRMTIYPHDRVKINAEQEERAAEGTGSLFVGLYSETGGKTMIEIRVTTEVEEPSKAMDGVEEKVEYLNKLSNHSAGELVSKFSDITLIASSETKRIIADRKEFNRTGKLKAVEDAKAMGLKASNPVIESSKVKAWELEKTRREIAVGGLIGIYQDGIKVTAVDVEDSGSKVSREEDDEGEIFIVPGDVSKALTVSAERMELRLGSDIDMYSYDQVMNYVRLDEANKRMAREKKHRQDRILVRGSDDESSITTAGSVLLGQGGVDLEKSSIETLEGVVEEEKKEG</sequence>
<feature type="compositionally biased region" description="Acidic residues" evidence="5">
    <location>
        <begin position="731"/>
        <end position="743"/>
    </location>
</feature>
<dbReference type="GO" id="GO:0000226">
    <property type="term" value="P:microtubule cytoskeleton organization"/>
    <property type="evidence" value="ECO:0007669"/>
    <property type="project" value="TreeGrafter"/>
</dbReference>
<feature type="compositionally biased region" description="Polar residues" evidence="5">
    <location>
        <begin position="1812"/>
        <end position="1826"/>
    </location>
</feature>
<accession>A0A9W7BQP2</accession>
<dbReference type="Pfam" id="PF00400">
    <property type="entry name" value="WD40"/>
    <property type="match status" value="1"/>
</dbReference>
<feature type="region of interest" description="Disordered" evidence="5">
    <location>
        <begin position="1027"/>
        <end position="1058"/>
    </location>
</feature>
<feature type="compositionally biased region" description="Polar residues" evidence="5">
    <location>
        <begin position="1"/>
        <end position="25"/>
    </location>
</feature>
<feature type="non-terminal residue" evidence="6">
    <location>
        <position position="1"/>
    </location>
</feature>
<dbReference type="SUPFAM" id="SSF50998">
    <property type="entry name" value="Quinoprotein alcohol dehydrogenase-like"/>
    <property type="match status" value="1"/>
</dbReference>
<evidence type="ECO:0000313" key="7">
    <source>
        <dbReference type="Proteomes" id="UP001162640"/>
    </source>
</evidence>
<dbReference type="PROSITE" id="PS50082">
    <property type="entry name" value="WD_REPEATS_2"/>
    <property type="match status" value="1"/>
</dbReference>
<organism evidence="6 7">
    <name type="scientific">Triparma laevis f. inornata</name>
    <dbReference type="NCBI Taxonomy" id="1714386"/>
    <lineage>
        <taxon>Eukaryota</taxon>
        <taxon>Sar</taxon>
        <taxon>Stramenopiles</taxon>
        <taxon>Ochrophyta</taxon>
        <taxon>Bolidophyceae</taxon>
        <taxon>Parmales</taxon>
        <taxon>Triparmaceae</taxon>
        <taxon>Triparma</taxon>
    </lineage>
</organism>
<reference evidence="7" key="1">
    <citation type="journal article" date="2023" name="Commun. Biol.">
        <title>Genome analysis of Parmales, the sister group of diatoms, reveals the evolutionary specialization of diatoms from phago-mixotrophs to photoautotrophs.</title>
        <authorList>
            <person name="Ban H."/>
            <person name="Sato S."/>
            <person name="Yoshikawa S."/>
            <person name="Yamada K."/>
            <person name="Nakamura Y."/>
            <person name="Ichinomiya M."/>
            <person name="Sato N."/>
            <person name="Blanc-Mathieu R."/>
            <person name="Endo H."/>
            <person name="Kuwata A."/>
            <person name="Ogata H."/>
        </authorList>
    </citation>
    <scope>NUCLEOTIDE SEQUENCE [LARGE SCALE GENOMIC DNA]</scope>
</reference>
<evidence type="ECO:0000256" key="5">
    <source>
        <dbReference type="SAM" id="MobiDB-lite"/>
    </source>
</evidence>
<dbReference type="PROSITE" id="PS50294">
    <property type="entry name" value="WD_REPEATS_REGION"/>
    <property type="match status" value="1"/>
</dbReference>
<dbReference type="PROSITE" id="PS50096">
    <property type="entry name" value="IQ"/>
    <property type="match status" value="3"/>
</dbReference>
<feature type="compositionally biased region" description="Polar residues" evidence="5">
    <location>
        <begin position="830"/>
        <end position="853"/>
    </location>
</feature>
<feature type="compositionally biased region" description="Polar residues" evidence="5">
    <location>
        <begin position="1860"/>
        <end position="1875"/>
    </location>
</feature>
<comment type="caution">
    <text evidence="6">The sequence shown here is derived from an EMBL/GenBank/DDBJ whole genome shotgun (WGS) entry which is preliminary data.</text>
</comment>
<name>A0A9W7BQP2_9STRA</name>
<feature type="compositionally biased region" description="Polar residues" evidence="5">
    <location>
        <begin position="1796"/>
        <end position="1805"/>
    </location>
</feature>
<feature type="region of interest" description="Disordered" evidence="5">
    <location>
        <begin position="2026"/>
        <end position="2049"/>
    </location>
</feature>
<dbReference type="PROSITE" id="PS00678">
    <property type="entry name" value="WD_REPEATS_1"/>
    <property type="match status" value="1"/>
</dbReference>
<dbReference type="EMBL" id="BLQM01000575">
    <property type="protein sequence ID" value="GMH94827.1"/>
    <property type="molecule type" value="Genomic_DNA"/>
</dbReference>
<dbReference type="Proteomes" id="UP001162640">
    <property type="component" value="Unassembled WGS sequence"/>
</dbReference>
<dbReference type="PANTHER" id="PTHR15073">
    <property type="entry name" value="MICROTUBULE-ASSOCIATED PROTEIN"/>
    <property type="match status" value="1"/>
</dbReference>
<feature type="region of interest" description="Disordered" evidence="5">
    <location>
        <begin position="2318"/>
        <end position="2337"/>
    </location>
</feature>
<dbReference type="GO" id="GO:0015630">
    <property type="term" value="C:microtubule cytoskeleton"/>
    <property type="evidence" value="ECO:0007669"/>
    <property type="project" value="TreeGrafter"/>
</dbReference>
<dbReference type="SMART" id="SM00320">
    <property type="entry name" value="WD40"/>
    <property type="match status" value="6"/>
</dbReference>
<feature type="compositionally biased region" description="Basic and acidic residues" evidence="5">
    <location>
        <begin position="932"/>
        <end position="946"/>
    </location>
</feature>
<proteinExistence type="predicted"/>
<evidence type="ECO:0000313" key="6">
    <source>
        <dbReference type="EMBL" id="GMH94827.1"/>
    </source>
</evidence>
<feature type="compositionally biased region" description="Low complexity" evidence="5">
    <location>
        <begin position="1766"/>
        <end position="1779"/>
    </location>
</feature>
<feature type="region of interest" description="Disordered" evidence="5">
    <location>
        <begin position="721"/>
        <end position="758"/>
    </location>
</feature>
<dbReference type="SUPFAM" id="SSF50978">
    <property type="entry name" value="WD40 repeat-like"/>
    <property type="match status" value="1"/>
</dbReference>
<dbReference type="InterPro" id="IPR001680">
    <property type="entry name" value="WD40_rpt"/>
</dbReference>
<feature type="compositionally biased region" description="Basic residues" evidence="5">
    <location>
        <begin position="916"/>
        <end position="931"/>
    </location>
</feature>
<feature type="region of interest" description="Disordered" evidence="5">
    <location>
        <begin position="1743"/>
        <end position="1875"/>
    </location>
</feature>
<dbReference type="InterPro" id="IPR000048">
    <property type="entry name" value="IQ_motif_EF-hand-BS"/>
</dbReference>
<dbReference type="InterPro" id="IPR011047">
    <property type="entry name" value="Quinoprotein_ADH-like_sf"/>
</dbReference>
<feature type="compositionally biased region" description="Polar residues" evidence="5">
    <location>
        <begin position="863"/>
        <end position="880"/>
    </location>
</feature>
<dbReference type="PANTHER" id="PTHR15073:SF1">
    <property type="entry name" value="RETICULOCYTE-BINDING PROTEIN HOMOLOG 2A"/>
    <property type="match status" value="1"/>
</dbReference>
<feature type="compositionally biased region" description="Basic and acidic residues" evidence="5">
    <location>
        <begin position="2450"/>
        <end position="2471"/>
    </location>
</feature>
<dbReference type="SMART" id="SM00015">
    <property type="entry name" value="IQ"/>
    <property type="match status" value="4"/>
</dbReference>
<keyword evidence="1 4" id="KW-0853">WD repeat</keyword>
<feature type="region of interest" description="Disordered" evidence="5">
    <location>
        <begin position="2432"/>
        <end position="2471"/>
    </location>
</feature>
<dbReference type="InterPro" id="IPR051483">
    <property type="entry name" value="MAP7_domain-containing"/>
</dbReference>
<gene>
    <name evidence="6" type="ORF">TL16_g13012</name>
</gene>
<keyword evidence="3" id="KW-0175">Coiled coil</keyword>
<evidence type="ECO:0000256" key="1">
    <source>
        <dbReference type="ARBA" id="ARBA00022574"/>
    </source>
</evidence>
<evidence type="ECO:0000256" key="3">
    <source>
        <dbReference type="ARBA" id="ARBA00023054"/>
    </source>
</evidence>
<protein>
    <submittedName>
        <fullName evidence="6">Uncharacterized protein</fullName>
    </submittedName>
</protein>
<evidence type="ECO:0000256" key="2">
    <source>
        <dbReference type="ARBA" id="ARBA00022737"/>
    </source>
</evidence>